<dbReference type="InterPro" id="IPR011335">
    <property type="entry name" value="Restrct_endonuc-II-like"/>
</dbReference>
<keyword evidence="1" id="KW-0227">DNA damage</keyword>
<reference evidence="6 7" key="1">
    <citation type="journal article" date="2013" name="ISME J.">
        <title>A metabolic model for members of the genus Tetrasphaera involved in enhanced biological phosphorus removal.</title>
        <authorList>
            <person name="Kristiansen R."/>
            <person name="Nguyen H.T.T."/>
            <person name="Saunders A.M."/>
            <person name="Nielsen J.L."/>
            <person name="Wimmer R."/>
            <person name="Le V.Q."/>
            <person name="McIlroy S.J."/>
            <person name="Petrovski S."/>
            <person name="Seviour R.J."/>
            <person name="Calteau A."/>
            <person name="Nielsen K.L."/>
            <person name="Nielsen P.H."/>
        </authorList>
    </citation>
    <scope>NUCLEOTIDE SEQUENCE [LARGE SCALE GENOMIC DNA]</scope>
    <source>
        <strain evidence="6 7">Ben110</strain>
    </source>
</reference>
<keyword evidence="2" id="KW-0547">Nucleotide-binding</keyword>
<sequence>MRTFERQVDVHWRRTSYSALSKAAEDAAGVPATSEPELPGKDDEAPGVEILPVADTPTPAELLAADVPSPMATLPVGATFGSLVHAVLEEADPAAGDLRAEFLARIEEQIVRWPVELNRATLADALVAVSRSPLGPLASGAALADIGRSDRLCELEFELPLVGGDHRRNVGDIRLGELAPLLRAHLPEGDPLLDYAAALAAPELGDQVLRGYLTGSVDVVLRVGDRYLVVDYKTNWLGAPDAELTAADYRPRALVAAMQHSSYPLQALLYAVVLHRFLRWRLPGYDPVRHFGGVLYLYLRGMCGPDTPVIDGHPTGVFSWQPPVALVTALSDLLDGRAAS</sequence>
<evidence type="ECO:0000256" key="4">
    <source>
        <dbReference type="SAM" id="MobiDB-lite"/>
    </source>
</evidence>
<dbReference type="InterPro" id="IPR011604">
    <property type="entry name" value="PDDEXK-like_dom_sf"/>
</dbReference>
<dbReference type="AlphaFoldDB" id="W6JX61"/>
<dbReference type="SUPFAM" id="SSF52980">
    <property type="entry name" value="Restriction endonuclease-like"/>
    <property type="match status" value="1"/>
</dbReference>
<keyword evidence="2" id="KW-0347">Helicase</keyword>
<dbReference type="GO" id="GO:0008854">
    <property type="term" value="F:exodeoxyribonuclease V activity"/>
    <property type="evidence" value="ECO:0007669"/>
    <property type="project" value="UniProtKB-EC"/>
</dbReference>
<dbReference type="Gene3D" id="3.90.320.10">
    <property type="match status" value="1"/>
</dbReference>
<comment type="caution">
    <text evidence="6">The sequence shown here is derived from an EMBL/GenBank/DDBJ whole genome shotgun (WGS) entry which is preliminary data.</text>
</comment>
<gene>
    <name evidence="6" type="ORF">BN11_2580001</name>
</gene>
<proteinExistence type="predicted"/>
<dbReference type="CDD" id="cd22352">
    <property type="entry name" value="RecB_C-like"/>
    <property type="match status" value="1"/>
</dbReference>
<evidence type="ECO:0000313" key="6">
    <source>
        <dbReference type="EMBL" id="CCH73326.1"/>
    </source>
</evidence>
<dbReference type="Pfam" id="PF12705">
    <property type="entry name" value="PDDEXK_1"/>
    <property type="match status" value="1"/>
</dbReference>
<feature type="region of interest" description="Disordered" evidence="4">
    <location>
        <begin position="25"/>
        <end position="45"/>
    </location>
</feature>
<keyword evidence="6" id="KW-0378">Hydrolase</keyword>
<evidence type="ECO:0000256" key="2">
    <source>
        <dbReference type="ARBA" id="ARBA00022806"/>
    </source>
</evidence>
<evidence type="ECO:0000313" key="7">
    <source>
        <dbReference type="Proteomes" id="UP000035763"/>
    </source>
</evidence>
<evidence type="ECO:0000259" key="5">
    <source>
        <dbReference type="Pfam" id="PF12705"/>
    </source>
</evidence>
<keyword evidence="3" id="KW-0234">DNA repair</keyword>
<evidence type="ECO:0000256" key="1">
    <source>
        <dbReference type="ARBA" id="ARBA00022763"/>
    </source>
</evidence>
<dbReference type="GO" id="GO:0004386">
    <property type="term" value="F:helicase activity"/>
    <property type="evidence" value="ECO:0007669"/>
    <property type="project" value="UniProtKB-KW"/>
</dbReference>
<dbReference type="GO" id="GO:0006281">
    <property type="term" value="P:DNA repair"/>
    <property type="evidence" value="ECO:0007669"/>
    <property type="project" value="UniProtKB-KW"/>
</dbReference>
<protein>
    <submittedName>
        <fullName evidence="6">Exodeoxyribonuclease V beta chain</fullName>
        <ecNumber evidence="6">3.1.11.5</ecNumber>
    </submittedName>
</protein>
<dbReference type="InterPro" id="IPR038726">
    <property type="entry name" value="PDDEXK_AddAB-type"/>
</dbReference>
<evidence type="ECO:0000256" key="3">
    <source>
        <dbReference type="ARBA" id="ARBA00023204"/>
    </source>
</evidence>
<dbReference type="EMBL" id="CAJA01000177">
    <property type="protein sequence ID" value="CCH73326.1"/>
    <property type="molecule type" value="Genomic_DNA"/>
</dbReference>
<accession>W6JX61</accession>
<dbReference type="STRING" id="1193182.BN11_2580001"/>
<name>W6JX61_9MICO</name>
<dbReference type="Proteomes" id="UP000035763">
    <property type="component" value="Unassembled WGS sequence"/>
</dbReference>
<keyword evidence="7" id="KW-1185">Reference proteome</keyword>
<feature type="domain" description="PD-(D/E)XK endonuclease-like" evidence="5">
    <location>
        <begin position="78"/>
        <end position="277"/>
    </location>
</feature>
<organism evidence="6 7">
    <name type="scientific">Nostocoides australiense Ben110</name>
    <dbReference type="NCBI Taxonomy" id="1193182"/>
    <lineage>
        <taxon>Bacteria</taxon>
        <taxon>Bacillati</taxon>
        <taxon>Actinomycetota</taxon>
        <taxon>Actinomycetes</taxon>
        <taxon>Micrococcales</taxon>
        <taxon>Intrasporangiaceae</taxon>
        <taxon>Nostocoides</taxon>
    </lineage>
</organism>
<dbReference type="EC" id="3.1.11.5" evidence="6"/>
<keyword evidence="2" id="KW-0067">ATP-binding</keyword>